<sequence length="444" mass="49426">MKYFSILLTGLSLICGEMHAQSSKEDSKEKKELKFNLNADGSHYVKGTFLNQVWLRYTQANPGSEVYGTPDNDLFDIGLRRTRIQLYGQLSDQVFFYTQFGQNNLSYRSPRKQGLFFLDAIGEYKVMQEKLSLGAGLTGWNGLSRYSSPSIGSILSLDAPLYQQATNDVNDQFVRKLSVYAKGQWGKLDYRVAVSKPMSIQNSDVQGPEIGENALFSSEPGYAQYHGYFKYMLMDKESNTTPYQVGSYLGTKSVFNIGAGFMTQKEAMWHYADNGVDTVRSNLRLLAVDVFYDKPIDTSKGTAVTAYASFSHNDYGKNYVRNIGAMNPATGTNENGSFNGSGNAFPMIGTGNTIYAQLGYLFQKDLLGKAGTLQPYISSQYSDFALFSDPMVMYDGGINWLINGNRAKLSFGYQSRPIFTQNNSGAYISSDRKGMAVMQFQVAI</sequence>
<name>A0ABR9AMD0_9BACT</name>
<accession>A0ABR9AMD0</accession>
<dbReference type="Proteomes" id="UP000647133">
    <property type="component" value="Unassembled WGS sequence"/>
</dbReference>
<keyword evidence="2" id="KW-1185">Reference proteome</keyword>
<protein>
    <recommendedName>
        <fullName evidence="3">Porin</fullName>
    </recommendedName>
</protein>
<comment type="caution">
    <text evidence="1">The sequence shown here is derived from an EMBL/GenBank/DDBJ whole genome shotgun (WGS) entry which is preliminary data.</text>
</comment>
<dbReference type="RefSeq" id="WP_192010841.1">
    <property type="nucleotide sequence ID" value="NZ_JACYTQ010000005.1"/>
</dbReference>
<gene>
    <name evidence="1" type="ORF">IFO69_14445</name>
</gene>
<proteinExistence type="predicted"/>
<organism evidence="1 2">
    <name type="scientific">Echinicola arenosa</name>
    <dbReference type="NCBI Taxonomy" id="2774144"/>
    <lineage>
        <taxon>Bacteria</taxon>
        <taxon>Pseudomonadati</taxon>
        <taxon>Bacteroidota</taxon>
        <taxon>Cytophagia</taxon>
        <taxon>Cytophagales</taxon>
        <taxon>Cyclobacteriaceae</taxon>
        <taxon>Echinicola</taxon>
    </lineage>
</organism>
<evidence type="ECO:0000313" key="1">
    <source>
        <dbReference type="EMBL" id="MBD8489953.1"/>
    </source>
</evidence>
<evidence type="ECO:0008006" key="3">
    <source>
        <dbReference type="Google" id="ProtNLM"/>
    </source>
</evidence>
<evidence type="ECO:0000313" key="2">
    <source>
        <dbReference type="Proteomes" id="UP000647133"/>
    </source>
</evidence>
<dbReference type="EMBL" id="JACYTQ010000005">
    <property type="protein sequence ID" value="MBD8489953.1"/>
    <property type="molecule type" value="Genomic_DNA"/>
</dbReference>
<reference evidence="1 2" key="1">
    <citation type="submission" date="2020-09" db="EMBL/GenBank/DDBJ databases">
        <title>Echinicola sp. CAU 1574 isolated from sand of Sido Beach.</title>
        <authorList>
            <person name="Kim W."/>
        </authorList>
    </citation>
    <scope>NUCLEOTIDE SEQUENCE [LARGE SCALE GENOMIC DNA]</scope>
    <source>
        <strain evidence="1 2">CAU 1574</strain>
    </source>
</reference>